<evidence type="ECO:0000313" key="3">
    <source>
        <dbReference type="EMBL" id="RTH19810.1"/>
    </source>
</evidence>
<dbReference type="GO" id="GO:0020037">
    <property type="term" value="F:heme binding"/>
    <property type="evidence" value="ECO:0007669"/>
    <property type="project" value="TreeGrafter"/>
</dbReference>
<dbReference type="InterPro" id="IPR008335">
    <property type="entry name" value="Mopterin_OxRdtase_euk"/>
</dbReference>
<evidence type="ECO:0000313" key="4">
    <source>
        <dbReference type="EMBL" id="RTH26345.1"/>
    </source>
</evidence>
<evidence type="ECO:0000259" key="2">
    <source>
        <dbReference type="Pfam" id="PF00174"/>
    </source>
</evidence>
<dbReference type="Gene3D" id="3.90.420.10">
    <property type="entry name" value="Oxidoreductase, molybdopterin-binding domain"/>
    <property type="match status" value="1"/>
</dbReference>
<dbReference type="RefSeq" id="WP_018461219.1">
    <property type="nucleotide sequence ID" value="NZ_PELV01000083.1"/>
</dbReference>
<keyword evidence="1" id="KW-0812">Transmembrane</keyword>
<keyword evidence="1" id="KW-0472">Membrane</keyword>
<dbReference type="EMBL" id="PELV01000083">
    <property type="protein sequence ID" value="RTH19810.1"/>
    <property type="molecule type" value="Genomic_DNA"/>
</dbReference>
<dbReference type="SUPFAM" id="SSF56524">
    <property type="entry name" value="Oxidoreductase molybdopterin-binding domain"/>
    <property type="match status" value="1"/>
</dbReference>
<dbReference type="GO" id="GO:0008482">
    <property type="term" value="F:sulfite oxidase activity"/>
    <property type="evidence" value="ECO:0007669"/>
    <property type="project" value="TreeGrafter"/>
</dbReference>
<keyword evidence="1" id="KW-1133">Transmembrane helix</keyword>
<dbReference type="Proteomes" id="UP000287439">
    <property type="component" value="Unassembled WGS sequence"/>
</dbReference>
<organism evidence="3 6">
    <name type="scientific">Thermus scotoductus</name>
    <dbReference type="NCBI Taxonomy" id="37636"/>
    <lineage>
        <taxon>Bacteria</taxon>
        <taxon>Thermotogati</taxon>
        <taxon>Deinococcota</taxon>
        <taxon>Deinococci</taxon>
        <taxon>Thermales</taxon>
        <taxon>Thermaceae</taxon>
        <taxon>Thermus</taxon>
    </lineage>
</organism>
<name>A0A430RMZ4_THESC</name>
<dbReference type="Pfam" id="PF00174">
    <property type="entry name" value="Oxidored_molyb"/>
    <property type="match status" value="1"/>
</dbReference>
<dbReference type="EMBL" id="PELY01000152">
    <property type="protein sequence ID" value="RTH26345.1"/>
    <property type="molecule type" value="Genomic_DNA"/>
</dbReference>
<dbReference type="Gene3D" id="2.60.40.650">
    <property type="match status" value="1"/>
</dbReference>
<dbReference type="InterPro" id="IPR000572">
    <property type="entry name" value="OxRdtase_Mopterin-bd_dom"/>
</dbReference>
<evidence type="ECO:0000256" key="1">
    <source>
        <dbReference type="SAM" id="Phobius"/>
    </source>
</evidence>
<feature type="transmembrane region" description="Helical" evidence="1">
    <location>
        <begin position="113"/>
        <end position="128"/>
    </location>
</feature>
<protein>
    <submittedName>
        <fullName evidence="3">Molybdopterin-binding oxidoreductase</fullName>
    </submittedName>
</protein>
<evidence type="ECO:0000313" key="5">
    <source>
        <dbReference type="Proteomes" id="UP000287306"/>
    </source>
</evidence>
<dbReference type="InterPro" id="IPR014756">
    <property type="entry name" value="Ig_E-set"/>
</dbReference>
<dbReference type="PANTHER" id="PTHR19372">
    <property type="entry name" value="SULFITE REDUCTASE"/>
    <property type="match status" value="1"/>
</dbReference>
<dbReference type="Proteomes" id="UP000287306">
    <property type="component" value="Unassembled WGS sequence"/>
</dbReference>
<feature type="transmembrane region" description="Helical" evidence="1">
    <location>
        <begin position="78"/>
        <end position="101"/>
    </location>
</feature>
<dbReference type="InterPro" id="IPR036374">
    <property type="entry name" value="OxRdtase_Mopterin-bd_sf"/>
</dbReference>
<accession>A0A430RMZ4</accession>
<dbReference type="PANTHER" id="PTHR19372:SF7">
    <property type="entry name" value="SULFITE OXIDASE, MITOCHONDRIAL"/>
    <property type="match status" value="1"/>
</dbReference>
<comment type="caution">
    <text evidence="3">The sequence shown here is derived from an EMBL/GenBank/DDBJ whole genome shotgun (WGS) entry which is preliminary data.</text>
</comment>
<gene>
    <name evidence="4" type="ORF">CSW38_05980</name>
    <name evidence="3" type="ORF">CSW41_03380</name>
</gene>
<feature type="domain" description="Oxidoreductase molybdopterin-binding" evidence="2">
    <location>
        <begin position="165"/>
        <end position="312"/>
    </location>
</feature>
<feature type="transmembrane region" description="Helical" evidence="1">
    <location>
        <begin position="45"/>
        <end position="71"/>
    </location>
</feature>
<proteinExistence type="predicted"/>
<reference evidence="5 6" key="1">
    <citation type="journal article" date="2019" name="Extremophiles">
        <title>Biogeography of thermophiles and predominance of Thermus scotoductus in domestic water heaters.</title>
        <authorList>
            <person name="Wilpiszeski R.L."/>
            <person name="Zhang Z."/>
            <person name="House C.H."/>
        </authorList>
    </citation>
    <scope>NUCLEOTIDE SEQUENCE [LARGE SCALE GENOMIC DNA]</scope>
    <source>
        <strain evidence="4 5">25_S25</strain>
        <strain evidence="3 6">28_S28</strain>
    </source>
</reference>
<sequence length="435" mass="47932">MKGWEAGLIASGLSLILEALGRNNPLLGLYGALTHLLGTPGAFNLLHRLLGYGEAAKALAFLAALGLFLLLHRLLWGWPYLLLALYLALAGPWGLLAGLWLFLPRGWSGERRQVLGLGLLALAALLLGRRREGARKASASLLLGQGSLYQVSKNPPFLDPDLRGRPYRLEVAGLVDRPLVLSLQDLMALPARELVHTLICISNPVGGDLVGCLRWKGVSLPALLERAGPKREARYLRFEAADGYVESLPLAELPEDALLAYAAFDPERGGYEPLWPSHGYPVRLLLPGRYGMKQPKWLTRIRLEAEKTLGYWAERGWSEEARVRPMSRIDWPPPGASLRVGEALEVRGIAFAGEKPVLAVEVSVDGGKGWERAELLPAPGPYAWRLWRYLWRPEAPGRQALLVRAWTREGPQDPTPRDPLPDGATGLHRVEVVVR</sequence>
<dbReference type="PRINTS" id="PR00407">
    <property type="entry name" value="EUMOPTERIN"/>
</dbReference>
<dbReference type="SUPFAM" id="SSF81296">
    <property type="entry name" value="E set domains"/>
    <property type="match status" value="1"/>
</dbReference>
<evidence type="ECO:0000313" key="6">
    <source>
        <dbReference type="Proteomes" id="UP000287439"/>
    </source>
</evidence>
<dbReference type="GO" id="GO:0043546">
    <property type="term" value="F:molybdopterin cofactor binding"/>
    <property type="evidence" value="ECO:0007669"/>
    <property type="project" value="TreeGrafter"/>
</dbReference>
<dbReference type="AlphaFoldDB" id="A0A430RMZ4"/>
<dbReference type="GO" id="GO:0006790">
    <property type="term" value="P:sulfur compound metabolic process"/>
    <property type="evidence" value="ECO:0007669"/>
    <property type="project" value="TreeGrafter"/>
</dbReference>